<feature type="binding site" evidence="17">
    <location>
        <position position="2"/>
    </location>
    <ligand>
        <name>ATP</name>
        <dbReference type="ChEBI" id="CHEBI:30616"/>
    </ligand>
</feature>
<dbReference type="InterPro" id="IPR000829">
    <property type="entry name" value="DAGK"/>
</dbReference>
<keyword evidence="6 19" id="KW-0812">Transmembrane</keyword>
<organism evidence="21 22">
    <name type="scientific">Guopingia tenuis</name>
    <dbReference type="NCBI Taxonomy" id="2763656"/>
    <lineage>
        <taxon>Bacteria</taxon>
        <taxon>Bacillati</taxon>
        <taxon>Bacillota</taxon>
        <taxon>Clostridia</taxon>
        <taxon>Christensenellales</taxon>
        <taxon>Christensenellaceae</taxon>
        <taxon>Guopingia</taxon>
    </lineage>
</organism>
<feature type="active site" description="Proton acceptor" evidence="15">
    <location>
        <position position="62"/>
    </location>
</feature>
<gene>
    <name evidence="21" type="ORF">H8693_03205</name>
</gene>
<feature type="binding site" evidence="16">
    <location>
        <position position="2"/>
    </location>
    <ligand>
        <name>substrate</name>
    </ligand>
</feature>
<evidence type="ECO:0000256" key="1">
    <source>
        <dbReference type="ARBA" id="ARBA00004651"/>
    </source>
</evidence>
<dbReference type="GO" id="GO:0016301">
    <property type="term" value="F:kinase activity"/>
    <property type="evidence" value="ECO:0007669"/>
    <property type="project" value="UniProtKB-KW"/>
</dbReference>
<keyword evidence="9 17" id="KW-0067">ATP-binding</keyword>
<evidence type="ECO:0000256" key="3">
    <source>
        <dbReference type="ARBA" id="ARBA00022475"/>
    </source>
</evidence>
<dbReference type="InterPro" id="IPR000326">
    <property type="entry name" value="PAP2/HPO"/>
</dbReference>
<feature type="binding site" evidence="18">
    <location>
        <position position="21"/>
    </location>
    <ligand>
        <name>a divalent metal cation</name>
        <dbReference type="ChEBI" id="CHEBI:60240"/>
    </ligand>
</feature>
<evidence type="ECO:0000256" key="7">
    <source>
        <dbReference type="ARBA" id="ARBA00022741"/>
    </source>
</evidence>
<evidence type="ECO:0000256" key="18">
    <source>
        <dbReference type="PIRSR" id="PIRSR600829-4"/>
    </source>
</evidence>
<dbReference type="Gene3D" id="1.20.144.10">
    <property type="entry name" value="Phosphatidic acid phosphatase type 2/haloperoxidase"/>
    <property type="match status" value="1"/>
</dbReference>
<keyword evidence="5" id="KW-0808">Transferase</keyword>
<sequence length="235" mass="25342">MRFINSVNHAFAGIVHAFKNEGNMKIHVVVALLTVLAAVLTYSTRYEMIALSITITFVFLAEMLNTAVEAVVDLVTEKYHELAKVAKNVAAGAVLIAALNALVVGYLVFYRKINSFSFVSLSYMVHLPAHLTFASLVVVGLIVIIIKARSIKKRGSYIHGGMPSGHTALAFSLFAAMSLVGKDPVVTSFSAIMAVIVAESRLETNVHTFTEVAVGALIGVLVTVIIFQISNMLIF</sequence>
<keyword evidence="3" id="KW-1003">Cell membrane</keyword>
<evidence type="ECO:0000256" key="13">
    <source>
        <dbReference type="ARBA" id="ARBA00023209"/>
    </source>
</evidence>
<evidence type="ECO:0000256" key="10">
    <source>
        <dbReference type="ARBA" id="ARBA00022989"/>
    </source>
</evidence>
<evidence type="ECO:0000256" key="4">
    <source>
        <dbReference type="ARBA" id="ARBA00022516"/>
    </source>
</evidence>
<keyword evidence="8 21" id="KW-0418">Kinase</keyword>
<comment type="similarity">
    <text evidence="2">Belongs to the bacterial diacylglycerol kinase family.</text>
</comment>
<dbReference type="PANTHER" id="PTHR34299:SF1">
    <property type="entry name" value="DIACYLGLYCEROL KINASE"/>
    <property type="match status" value="1"/>
</dbReference>
<feature type="domain" description="Phosphatidic acid phosphatase type 2/haloperoxidase" evidence="20">
    <location>
        <begin position="101"/>
        <end position="227"/>
    </location>
</feature>
<dbReference type="Gene3D" id="1.10.287.3610">
    <property type="match status" value="1"/>
</dbReference>
<keyword evidence="18" id="KW-0479">Metal-binding</keyword>
<evidence type="ECO:0000256" key="5">
    <source>
        <dbReference type="ARBA" id="ARBA00022679"/>
    </source>
</evidence>
<evidence type="ECO:0000259" key="20">
    <source>
        <dbReference type="SMART" id="SM00014"/>
    </source>
</evidence>
<keyword evidence="13" id="KW-0594">Phospholipid biosynthesis</keyword>
<comment type="subcellular location">
    <subcellularLocation>
        <location evidence="1">Cell membrane</location>
        <topology evidence="1">Multi-pass membrane protein</topology>
    </subcellularLocation>
</comment>
<evidence type="ECO:0000256" key="17">
    <source>
        <dbReference type="PIRSR" id="PIRSR600829-3"/>
    </source>
</evidence>
<keyword evidence="22" id="KW-1185">Reference proteome</keyword>
<proteinExistence type="inferred from homology"/>
<feature type="transmembrane region" description="Helical" evidence="19">
    <location>
        <begin position="212"/>
        <end position="234"/>
    </location>
</feature>
<dbReference type="GO" id="GO:0046872">
    <property type="term" value="F:metal ion binding"/>
    <property type="evidence" value="ECO:0007669"/>
    <property type="project" value="UniProtKB-KW"/>
</dbReference>
<feature type="transmembrane region" description="Helical" evidence="19">
    <location>
        <begin position="89"/>
        <end position="109"/>
    </location>
</feature>
<feature type="binding site" evidence="17">
    <location>
        <position position="21"/>
    </location>
    <ligand>
        <name>ATP</name>
        <dbReference type="ChEBI" id="CHEBI:30616"/>
    </ligand>
</feature>
<keyword evidence="14" id="KW-1208">Phospholipid metabolism</keyword>
<dbReference type="GO" id="GO:0008654">
    <property type="term" value="P:phospholipid biosynthetic process"/>
    <property type="evidence" value="ECO:0007669"/>
    <property type="project" value="UniProtKB-KW"/>
</dbReference>
<keyword evidence="4" id="KW-0444">Lipid biosynthesis</keyword>
<evidence type="ECO:0000256" key="2">
    <source>
        <dbReference type="ARBA" id="ARBA00005967"/>
    </source>
</evidence>
<feature type="transmembrane region" description="Helical" evidence="19">
    <location>
        <begin position="169"/>
        <end position="197"/>
    </location>
</feature>
<evidence type="ECO:0000256" key="14">
    <source>
        <dbReference type="ARBA" id="ARBA00023264"/>
    </source>
</evidence>
<reference evidence="21" key="1">
    <citation type="submission" date="2020-08" db="EMBL/GenBank/DDBJ databases">
        <title>Genome public.</title>
        <authorList>
            <person name="Liu C."/>
            <person name="Sun Q."/>
        </authorList>
    </citation>
    <scope>NUCLEOTIDE SEQUENCE</scope>
    <source>
        <strain evidence="21">NSJ-63</strain>
    </source>
</reference>
<dbReference type="PANTHER" id="PTHR34299">
    <property type="entry name" value="DIACYLGLYCEROL KINASE"/>
    <property type="match status" value="1"/>
</dbReference>
<feature type="transmembrane region" description="Helical" evidence="19">
    <location>
        <begin position="129"/>
        <end position="148"/>
    </location>
</feature>
<feature type="transmembrane region" description="Helical" evidence="19">
    <location>
        <begin position="26"/>
        <end position="43"/>
    </location>
</feature>
<dbReference type="InterPro" id="IPR036938">
    <property type="entry name" value="PAP2/HPO_sf"/>
</dbReference>
<comment type="cofactor">
    <cofactor evidence="18">
        <name>Mg(2+)</name>
        <dbReference type="ChEBI" id="CHEBI:18420"/>
    </cofactor>
    <text evidence="18">Mn(2+), Zn(2+), Cd(2+) and Co(2+) support activity to lesser extents.</text>
</comment>
<evidence type="ECO:0000313" key="22">
    <source>
        <dbReference type="Proteomes" id="UP000617951"/>
    </source>
</evidence>
<dbReference type="SUPFAM" id="SSF48317">
    <property type="entry name" value="Acid phosphatase/Vanadium-dependent haloperoxidase"/>
    <property type="match status" value="1"/>
</dbReference>
<keyword evidence="7 17" id="KW-0547">Nucleotide-binding</keyword>
<keyword evidence="18" id="KW-0460">Magnesium</keyword>
<feature type="binding site" evidence="16">
    <location>
        <position position="62"/>
    </location>
    <ligand>
        <name>substrate</name>
    </ligand>
</feature>
<evidence type="ECO:0000256" key="6">
    <source>
        <dbReference type="ARBA" id="ARBA00022692"/>
    </source>
</evidence>
<feature type="binding site" evidence="18">
    <location>
        <position position="69"/>
    </location>
    <ligand>
        <name>a divalent metal cation</name>
        <dbReference type="ChEBI" id="CHEBI:60240"/>
    </ligand>
</feature>
<keyword evidence="12 19" id="KW-0472">Membrane</keyword>
<accession>A0A926DGY8</accession>
<dbReference type="InterPro" id="IPR036945">
    <property type="entry name" value="DAGK_sf"/>
</dbReference>
<evidence type="ECO:0000256" key="11">
    <source>
        <dbReference type="ARBA" id="ARBA00023098"/>
    </source>
</evidence>
<dbReference type="SMART" id="SM00014">
    <property type="entry name" value="acidPPc"/>
    <property type="match status" value="1"/>
</dbReference>
<dbReference type="RefSeq" id="WP_249279762.1">
    <property type="nucleotide sequence ID" value="NZ_JACRSS010000001.1"/>
</dbReference>
<feature type="transmembrane region" description="Helical" evidence="19">
    <location>
        <begin position="49"/>
        <end position="68"/>
    </location>
</feature>
<keyword evidence="11" id="KW-0443">Lipid metabolism</keyword>
<dbReference type="CDD" id="cd14266">
    <property type="entry name" value="UDPK_IM_PAP2_like"/>
    <property type="match status" value="1"/>
</dbReference>
<feature type="binding site" evidence="17">
    <location>
        <position position="69"/>
    </location>
    <ligand>
        <name>ATP</name>
        <dbReference type="ChEBI" id="CHEBI:30616"/>
    </ligand>
</feature>
<protein>
    <submittedName>
        <fullName evidence="21">Diacylglycerol kinase</fullName>
    </submittedName>
</protein>
<dbReference type="Pfam" id="PF01219">
    <property type="entry name" value="DAGK_prokar"/>
    <property type="match status" value="1"/>
</dbReference>
<dbReference type="AlphaFoldDB" id="A0A926DGY8"/>
<evidence type="ECO:0000256" key="19">
    <source>
        <dbReference type="SAM" id="Phobius"/>
    </source>
</evidence>
<evidence type="ECO:0000256" key="16">
    <source>
        <dbReference type="PIRSR" id="PIRSR600829-2"/>
    </source>
</evidence>
<comment type="caution">
    <text evidence="21">The sequence shown here is derived from an EMBL/GenBank/DDBJ whole genome shotgun (WGS) entry which is preliminary data.</text>
</comment>
<dbReference type="EMBL" id="JACRSS010000001">
    <property type="protein sequence ID" value="MBC8537943.1"/>
    <property type="molecule type" value="Genomic_DNA"/>
</dbReference>
<dbReference type="GO" id="GO:0005524">
    <property type="term" value="F:ATP binding"/>
    <property type="evidence" value="ECO:0007669"/>
    <property type="project" value="UniProtKB-KW"/>
</dbReference>
<dbReference type="PROSITE" id="PS01069">
    <property type="entry name" value="DAGK_PROKAR"/>
    <property type="match status" value="1"/>
</dbReference>
<evidence type="ECO:0000256" key="8">
    <source>
        <dbReference type="ARBA" id="ARBA00022777"/>
    </source>
</evidence>
<evidence type="ECO:0000256" key="15">
    <source>
        <dbReference type="PIRSR" id="PIRSR600829-1"/>
    </source>
</evidence>
<dbReference type="Proteomes" id="UP000617951">
    <property type="component" value="Unassembled WGS sequence"/>
</dbReference>
<evidence type="ECO:0000256" key="12">
    <source>
        <dbReference type="ARBA" id="ARBA00023136"/>
    </source>
</evidence>
<name>A0A926DGY8_9FIRM</name>
<dbReference type="Pfam" id="PF01569">
    <property type="entry name" value="PAP2"/>
    <property type="match status" value="1"/>
</dbReference>
<evidence type="ECO:0000313" key="21">
    <source>
        <dbReference type="EMBL" id="MBC8537943.1"/>
    </source>
</evidence>
<dbReference type="GO" id="GO:0005886">
    <property type="term" value="C:plasma membrane"/>
    <property type="evidence" value="ECO:0007669"/>
    <property type="project" value="UniProtKB-SubCell"/>
</dbReference>
<evidence type="ECO:0000256" key="9">
    <source>
        <dbReference type="ARBA" id="ARBA00022840"/>
    </source>
</evidence>
<keyword evidence="10 19" id="KW-1133">Transmembrane helix</keyword>